<keyword evidence="2" id="KW-0150">Chloroplast</keyword>
<dbReference type="Pfam" id="PF14681">
    <property type="entry name" value="UPRTase"/>
    <property type="match status" value="1"/>
</dbReference>
<dbReference type="GO" id="GO:0016757">
    <property type="term" value="F:glycosyltransferase activity"/>
    <property type="evidence" value="ECO:0007669"/>
    <property type="project" value="UniProtKB-KW"/>
</dbReference>
<dbReference type="SUPFAM" id="SSF53271">
    <property type="entry name" value="PRTase-like"/>
    <property type="match status" value="1"/>
</dbReference>
<dbReference type="EMBL" id="MN905507">
    <property type="protein sequence ID" value="UEQ12193.1"/>
    <property type="molecule type" value="Genomic_DNA"/>
</dbReference>
<sequence length="205" mass="24145">MNLNIHTINHPIVRNLISYVCNTQTNIIEIREMLNQLSYILLYEATRKPIKLLDLHIKKLNSISEITLFPKKISQIVFNEIYTSPILDKKIYDIIPKAIVLPFFYQNSKKDSKYIKINIESKLNLIEKNSQIFILQISLNTDTIFEIFNLIETKKIRIEQIQIVCIMCSIEELQKISQKYSNLNIYTTKIINHNSSCYIKSLEDF</sequence>
<proteinExistence type="predicted"/>
<evidence type="ECO:0000313" key="2">
    <source>
        <dbReference type="EMBL" id="UEQ12193.1"/>
    </source>
</evidence>
<keyword evidence="2" id="KW-0328">Glycosyltransferase</keyword>
<keyword evidence="2" id="KW-0934">Plastid</keyword>
<evidence type="ECO:0000259" key="1">
    <source>
        <dbReference type="Pfam" id="PF14681"/>
    </source>
</evidence>
<gene>
    <name evidence="2" type="primary">upp</name>
</gene>
<accession>A0A8K1YUZ8</accession>
<dbReference type="InterPro" id="IPR029057">
    <property type="entry name" value="PRTase-like"/>
</dbReference>
<name>A0A8K1YUZ8_9FLOR</name>
<dbReference type="AlphaFoldDB" id="A0A8K1YUZ8"/>
<keyword evidence="2" id="KW-0808">Transferase</keyword>
<reference evidence="2" key="1">
    <citation type="submission" date="2020-01" db="EMBL/GenBank/DDBJ databases">
        <title>The chloroplast and mitochondrion of a new freshwater red algal species from China.</title>
        <authorList>
            <person name="Fang K."/>
            <person name="Xie S."/>
        </authorList>
    </citation>
    <scope>NUCLEOTIDE SEQUENCE</scope>
    <source>
        <strain evidence="2">SAS-FKP1901</strain>
    </source>
</reference>
<dbReference type="Gene3D" id="3.40.50.2020">
    <property type="match status" value="1"/>
</dbReference>
<feature type="domain" description="Phosphoribosyltransferase" evidence="1">
    <location>
        <begin position="8"/>
        <end position="190"/>
    </location>
</feature>
<organism evidence="2">
    <name type="scientific">Batrachospermum sp</name>
    <dbReference type="NCBI Taxonomy" id="31373"/>
    <lineage>
        <taxon>Eukaryota</taxon>
        <taxon>Rhodophyta</taxon>
        <taxon>Florideophyceae</taxon>
        <taxon>Nemaliophycidae</taxon>
        <taxon>Batrachospermales</taxon>
        <taxon>Batrachospermaceae</taxon>
        <taxon>Batrachospermum</taxon>
    </lineage>
</organism>
<protein>
    <submittedName>
        <fullName evidence="2">Uracil phosphoribosyltransferase</fullName>
    </submittedName>
</protein>
<dbReference type="InterPro" id="IPR000836">
    <property type="entry name" value="PRTase_dom"/>
</dbReference>
<geneLocation type="chloroplast" evidence="2"/>